<dbReference type="OrthoDB" id="9772736at2"/>
<dbReference type="FunFam" id="3.20.20.70:FF:000059">
    <property type="entry name" value="N-ethylmaleimide reductase, FMN-linked"/>
    <property type="match status" value="1"/>
</dbReference>
<reference evidence="5 6" key="1">
    <citation type="journal article" date="2018" name="Mar. Genomics">
        <title>Complete genome sequence of Marinifilaceae bacterium strain SPP2, isolated from the Antarctic marine sediment.</title>
        <authorList>
            <person name="Watanabe M."/>
            <person name="Kojima H."/>
            <person name="Fukui M."/>
        </authorList>
    </citation>
    <scope>NUCLEOTIDE SEQUENCE [LARGE SCALE GENOMIC DNA]</scope>
    <source>
        <strain evidence="5 6">SPP2</strain>
    </source>
</reference>
<reference evidence="6" key="2">
    <citation type="journal article" date="2020" name="Antonie Van Leeuwenhoek">
        <title>Labilibaculum antarcticum sp. nov., a novel facultative anaerobic, psychrotorelant bacterium isolated from marine sediment of Antarctica.</title>
        <authorList>
            <person name="Watanabe M."/>
            <person name="Kojima H."/>
            <person name="Fukui M."/>
        </authorList>
    </citation>
    <scope>NUCLEOTIDE SEQUENCE [LARGE SCALE GENOMIC DNA]</scope>
    <source>
        <strain evidence="6">SPP2</strain>
    </source>
</reference>
<dbReference type="InterPro" id="IPR001155">
    <property type="entry name" value="OxRdtase_FMN_N"/>
</dbReference>
<dbReference type="SUPFAM" id="SSF51395">
    <property type="entry name" value="FMN-linked oxidoreductases"/>
    <property type="match status" value="1"/>
</dbReference>
<accession>A0A1Y1CF04</accession>
<comment type="similarity">
    <text evidence="2">Belongs to the NADH:flavin oxidoreductase/NADH oxidase family.</text>
</comment>
<dbReference type="CDD" id="cd02933">
    <property type="entry name" value="OYE_like_FMN"/>
    <property type="match status" value="1"/>
</dbReference>
<gene>
    <name evidence="5" type="ORF">ALGA_0288</name>
</gene>
<keyword evidence="6" id="KW-1185">Reference proteome</keyword>
<dbReference type="RefSeq" id="WP_096427604.1">
    <property type="nucleotide sequence ID" value="NZ_AP018042.1"/>
</dbReference>
<dbReference type="Proteomes" id="UP000218267">
    <property type="component" value="Chromosome"/>
</dbReference>
<protein>
    <submittedName>
        <fullName evidence="5">Alkene reductase</fullName>
    </submittedName>
</protein>
<sequence>MNKNTLLTPFAIGKIELENRMVMAPMTRNRAGEGNVPTKLMAEYYRQRAGAGLIITEGSQISPQGMGYPATPGIYSEEQVEGWKQVIEAVHAKGGKIFIQLWHVGRISHPDFHNGGLPVAPSAIRPAGQAFTYEGLKDFVTPRALETEEIKSIVEDYKIAAKNAKKAGFDGVEIHAANGYLIDQFLEDKTNHRTDKYGGSVENRARLLFEVLEATLQVWDASEVGIRLSPSGLFNDMGDSEPTSIFNYVIEKLNAYNLSFLHLIEPLMPLDDHPQLMKDVADYYGKQYKGVRMVNGGFTKDTGHDAITSKKAELVSFGVPYLANPDLEKRFEQGAELNAANKETFYGGNEVGYTDYPTLSEQLKEL</sequence>
<evidence type="ECO:0000256" key="1">
    <source>
        <dbReference type="ARBA" id="ARBA00001917"/>
    </source>
</evidence>
<organism evidence="5 6">
    <name type="scientific">Labilibaculum antarcticum</name>
    <dbReference type="NCBI Taxonomy" id="1717717"/>
    <lineage>
        <taxon>Bacteria</taxon>
        <taxon>Pseudomonadati</taxon>
        <taxon>Bacteroidota</taxon>
        <taxon>Bacteroidia</taxon>
        <taxon>Marinilabiliales</taxon>
        <taxon>Marinifilaceae</taxon>
        <taxon>Labilibaculum</taxon>
    </lineage>
</organism>
<feature type="domain" description="NADH:flavin oxidoreductase/NADH oxidase N-terminal" evidence="4">
    <location>
        <begin position="6"/>
        <end position="338"/>
    </location>
</feature>
<evidence type="ECO:0000259" key="4">
    <source>
        <dbReference type="Pfam" id="PF00724"/>
    </source>
</evidence>
<evidence type="ECO:0000256" key="3">
    <source>
        <dbReference type="ARBA" id="ARBA00023002"/>
    </source>
</evidence>
<dbReference type="PANTHER" id="PTHR22893:SF98">
    <property type="entry name" value="OXIDOREDUCTASE"/>
    <property type="match status" value="1"/>
</dbReference>
<dbReference type="PANTHER" id="PTHR22893">
    <property type="entry name" value="NADH OXIDOREDUCTASE-RELATED"/>
    <property type="match status" value="1"/>
</dbReference>
<dbReference type="GO" id="GO:0016628">
    <property type="term" value="F:oxidoreductase activity, acting on the CH-CH group of donors, NAD or NADP as acceptor"/>
    <property type="evidence" value="ECO:0007669"/>
    <property type="project" value="UniProtKB-ARBA"/>
</dbReference>
<evidence type="ECO:0000313" key="6">
    <source>
        <dbReference type="Proteomes" id="UP000218267"/>
    </source>
</evidence>
<name>A0A1Y1CF04_9BACT</name>
<comment type="cofactor">
    <cofactor evidence="1">
        <name>FMN</name>
        <dbReference type="ChEBI" id="CHEBI:58210"/>
    </cofactor>
</comment>
<evidence type="ECO:0000313" key="5">
    <source>
        <dbReference type="EMBL" id="BAX78683.1"/>
    </source>
</evidence>
<dbReference type="EMBL" id="AP018042">
    <property type="protein sequence ID" value="BAX78683.1"/>
    <property type="molecule type" value="Genomic_DNA"/>
</dbReference>
<evidence type="ECO:0000256" key="2">
    <source>
        <dbReference type="ARBA" id="ARBA00005979"/>
    </source>
</evidence>
<dbReference type="Pfam" id="PF00724">
    <property type="entry name" value="Oxidored_FMN"/>
    <property type="match status" value="1"/>
</dbReference>
<dbReference type="GO" id="GO:0010181">
    <property type="term" value="F:FMN binding"/>
    <property type="evidence" value="ECO:0007669"/>
    <property type="project" value="InterPro"/>
</dbReference>
<keyword evidence="3" id="KW-0560">Oxidoreductase</keyword>
<dbReference type="InterPro" id="IPR013785">
    <property type="entry name" value="Aldolase_TIM"/>
</dbReference>
<dbReference type="KEGG" id="mbas:ALGA_0288"/>
<dbReference type="Gene3D" id="3.20.20.70">
    <property type="entry name" value="Aldolase class I"/>
    <property type="match status" value="1"/>
</dbReference>
<dbReference type="GO" id="GO:0005829">
    <property type="term" value="C:cytosol"/>
    <property type="evidence" value="ECO:0007669"/>
    <property type="project" value="UniProtKB-ARBA"/>
</dbReference>
<dbReference type="InterPro" id="IPR045247">
    <property type="entry name" value="Oye-like"/>
</dbReference>
<dbReference type="AlphaFoldDB" id="A0A1Y1CF04"/>
<proteinExistence type="inferred from homology"/>